<protein>
    <submittedName>
        <fullName evidence="2">Uncharacterized protein</fullName>
    </submittedName>
</protein>
<proteinExistence type="predicted"/>
<evidence type="ECO:0000313" key="2">
    <source>
        <dbReference type="EMBL" id="PAA77190.1"/>
    </source>
</evidence>
<gene>
    <name evidence="2" type="ORF">BOX15_Mlig008288g1</name>
</gene>
<comment type="caution">
    <text evidence="2">The sequence shown here is derived from an EMBL/GenBank/DDBJ whole genome shotgun (WGS) entry which is preliminary data.</text>
</comment>
<feature type="non-terminal residue" evidence="2">
    <location>
        <position position="1"/>
    </location>
</feature>
<name>A0A267FTP0_9PLAT</name>
<dbReference type="EMBL" id="NIVC01000759">
    <property type="protein sequence ID" value="PAA77190.1"/>
    <property type="molecule type" value="Genomic_DNA"/>
</dbReference>
<organism evidence="2 3">
    <name type="scientific">Macrostomum lignano</name>
    <dbReference type="NCBI Taxonomy" id="282301"/>
    <lineage>
        <taxon>Eukaryota</taxon>
        <taxon>Metazoa</taxon>
        <taxon>Spiralia</taxon>
        <taxon>Lophotrochozoa</taxon>
        <taxon>Platyhelminthes</taxon>
        <taxon>Rhabditophora</taxon>
        <taxon>Macrostomorpha</taxon>
        <taxon>Macrostomida</taxon>
        <taxon>Macrostomidae</taxon>
        <taxon>Macrostomum</taxon>
    </lineage>
</organism>
<keyword evidence="1" id="KW-0732">Signal</keyword>
<evidence type="ECO:0000313" key="3">
    <source>
        <dbReference type="Proteomes" id="UP000215902"/>
    </source>
</evidence>
<evidence type="ECO:0000256" key="1">
    <source>
        <dbReference type="SAM" id="SignalP"/>
    </source>
</evidence>
<feature type="signal peptide" evidence="1">
    <location>
        <begin position="1"/>
        <end position="42"/>
    </location>
</feature>
<feature type="chain" id="PRO_5013238483" evidence="1">
    <location>
        <begin position="43"/>
        <end position="128"/>
    </location>
</feature>
<accession>A0A267FTP0</accession>
<sequence length="128" mass="13808">TASMSNCSSRGAALAPEQCWHLRSQLLPLLLLLLLNLPLSLCTLSANECPDLVTRFNGSVSSRPRYFFASVSDSQPLPVSVCGPPDAAGLFTARVVAALLTDFFRYRDVQILSRPPLHASSCTIDMGL</sequence>
<dbReference type="AlphaFoldDB" id="A0A267FTP0"/>
<keyword evidence="3" id="KW-1185">Reference proteome</keyword>
<dbReference type="Proteomes" id="UP000215902">
    <property type="component" value="Unassembled WGS sequence"/>
</dbReference>
<reference evidence="2 3" key="1">
    <citation type="submission" date="2017-06" db="EMBL/GenBank/DDBJ databases">
        <title>A platform for efficient transgenesis in Macrostomum lignano, a flatworm model organism for stem cell research.</title>
        <authorList>
            <person name="Berezikov E."/>
        </authorList>
    </citation>
    <scope>NUCLEOTIDE SEQUENCE [LARGE SCALE GENOMIC DNA]</scope>
    <source>
        <strain evidence="2">DV1</strain>
        <tissue evidence="2">Whole organism</tissue>
    </source>
</reference>